<protein>
    <recommendedName>
        <fullName evidence="4">Ig-like domain-containing protein</fullName>
    </recommendedName>
</protein>
<organism evidence="5 6">
    <name type="scientific">Porites lobata</name>
    <dbReference type="NCBI Taxonomy" id="104759"/>
    <lineage>
        <taxon>Eukaryota</taxon>
        <taxon>Metazoa</taxon>
        <taxon>Cnidaria</taxon>
        <taxon>Anthozoa</taxon>
        <taxon>Hexacorallia</taxon>
        <taxon>Scleractinia</taxon>
        <taxon>Fungiina</taxon>
        <taxon>Poritidae</taxon>
        <taxon>Porites</taxon>
    </lineage>
</organism>
<evidence type="ECO:0000313" key="5">
    <source>
        <dbReference type="EMBL" id="CAH3173656.1"/>
    </source>
</evidence>
<feature type="compositionally biased region" description="Polar residues" evidence="1">
    <location>
        <begin position="361"/>
        <end position="376"/>
    </location>
</feature>
<dbReference type="SMART" id="SM00408">
    <property type="entry name" value="IGc2"/>
    <property type="match status" value="3"/>
</dbReference>
<keyword evidence="2" id="KW-1133">Transmembrane helix</keyword>
<dbReference type="InterPro" id="IPR013106">
    <property type="entry name" value="Ig_V-set"/>
</dbReference>
<evidence type="ECO:0000256" key="1">
    <source>
        <dbReference type="SAM" id="MobiDB-lite"/>
    </source>
</evidence>
<feature type="domain" description="Ig-like" evidence="4">
    <location>
        <begin position="128"/>
        <end position="208"/>
    </location>
</feature>
<name>A0ABN8R5P8_9CNID</name>
<dbReference type="InterPro" id="IPR007110">
    <property type="entry name" value="Ig-like_dom"/>
</dbReference>
<sequence>MFMPLQRVFLAALMALIPVKESFCTTCSVPEIRVKPNANGSFYAIEKSDVKFSCNIRRKGREVYQVHWEKDNKTLRAADHKQVTIERRWLKIKNVKRDDAGLYSCIVLNKCGGWNVVHIRLYIRESAPRFTLSKLNLQRTLLALPVGNSVKLDCSAKGYPHPTIAWYKNGKPFNERRGRLLYLDGKYVFRLKDVVPSDTGTYTCNISNHLGWINHSYYVDVHVHIELVRAKPVVIPMINATAFVGGSATLLCRVYSDTMPHFHWLRWFPMHSNSSGNSTEGSKFHYEVIKQNQQTSINWLSTSNSKPGFHEVPLTLDNVTKKSEGKYTCFVGNVFGYAVGNAYIIVHEMIVEILSEDGSTSTTSATIPSLNDSTEAGGQKRERPAEKKSWIDSLRYPWLLIGLLATVIITVITFPAWFCWKLKKTRASSPPAIASLRPRYHARNEYVVVPDFK</sequence>
<keyword evidence="3" id="KW-0732">Signal</keyword>
<feature type="domain" description="Ig-like" evidence="4">
    <location>
        <begin position="232"/>
        <end position="333"/>
    </location>
</feature>
<evidence type="ECO:0000256" key="2">
    <source>
        <dbReference type="SAM" id="Phobius"/>
    </source>
</evidence>
<dbReference type="CDD" id="cd00096">
    <property type="entry name" value="Ig"/>
    <property type="match status" value="1"/>
</dbReference>
<dbReference type="PROSITE" id="PS50835">
    <property type="entry name" value="IG_LIKE"/>
    <property type="match status" value="3"/>
</dbReference>
<dbReference type="InterPro" id="IPR036179">
    <property type="entry name" value="Ig-like_dom_sf"/>
</dbReference>
<dbReference type="PANTHER" id="PTHR45080:SF34">
    <property type="entry name" value="MYOSIN LIGHT CHAIN KINASE, SMOOTH MUSCLE-LIKE"/>
    <property type="match status" value="1"/>
</dbReference>
<reference evidence="5 6" key="1">
    <citation type="submission" date="2022-05" db="EMBL/GenBank/DDBJ databases">
        <authorList>
            <consortium name="Genoscope - CEA"/>
            <person name="William W."/>
        </authorList>
    </citation>
    <scope>NUCLEOTIDE SEQUENCE [LARGE SCALE GENOMIC DNA]</scope>
</reference>
<feature type="region of interest" description="Disordered" evidence="1">
    <location>
        <begin position="361"/>
        <end position="384"/>
    </location>
</feature>
<comment type="caution">
    <text evidence="5">The sequence shown here is derived from an EMBL/GenBank/DDBJ whole genome shotgun (WGS) entry which is preliminary data.</text>
</comment>
<dbReference type="InterPro" id="IPR013098">
    <property type="entry name" value="Ig_I-set"/>
</dbReference>
<feature type="chain" id="PRO_5045902879" description="Ig-like domain-containing protein" evidence="3">
    <location>
        <begin position="23"/>
        <end position="453"/>
    </location>
</feature>
<dbReference type="InterPro" id="IPR013151">
    <property type="entry name" value="Immunoglobulin_dom"/>
</dbReference>
<dbReference type="InterPro" id="IPR013783">
    <property type="entry name" value="Ig-like_fold"/>
</dbReference>
<keyword evidence="2" id="KW-0472">Membrane</keyword>
<feature type="signal peptide" evidence="3">
    <location>
        <begin position="1"/>
        <end position="22"/>
    </location>
</feature>
<accession>A0ABN8R5P8</accession>
<evidence type="ECO:0000313" key="6">
    <source>
        <dbReference type="Proteomes" id="UP001159405"/>
    </source>
</evidence>
<gene>
    <name evidence="5" type="ORF">PLOB_00014255</name>
</gene>
<dbReference type="Gene3D" id="2.60.40.10">
    <property type="entry name" value="Immunoglobulins"/>
    <property type="match status" value="3"/>
</dbReference>
<dbReference type="EMBL" id="CALNXK010000183">
    <property type="protein sequence ID" value="CAH3173656.1"/>
    <property type="molecule type" value="Genomic_DNA"/>
</dbReference>
<dbReference type="InterPro" id="IPR003599">
    <property type="entry name" value="Ig_sub"/>
</dbReference>
<evidence type="ECO:0000256" key="3">
    <source>
        <dbReference type="SAM" id="SignalP"/>
    </source>
</evidence>
<dbReference type="SMART" id="SM00409">
    <property type="entry name" value="IG"/>
    <property type="match status" value="3"/>
</dbReference>
<evidence type="ECO:0000259" key="4">
    <source>
        <dbReference type="PROSITE" id="PS50835"/>
    </source>
</evidence>
<dbReference type="Pfam" id="PF00047">
    <property type="entry name" value="ig"/>
    <property type="match status" value="1"/>
</dbReference>
<feature type="transmembrane region" description="Helical" evidence="2">
    <location>
        <begin position="396"/>
        <end position="420"/>
    </location>
</feature>
<keyword evidence="6" id="KW-1185">Reference proteome</keyword>
<dbReference type="SUPFAM" id="SSF48726">
    <property type="entry name" value="Immunoglobulin"/>
    <property type="match status" value="3"/>
</dbReference>
<dbReference type="Pfam" id="PF07679">
    <property type="entry name" value="I-set"/>
    <property type="match status" value="2"/>
</dbReference>
<feature type="domain" description="Ig-like" evidence="4">
    <location>
        <begin position="30"/>
        <end position="109"/>
    </location>
</feature>
<dbReference type="Proteomes" id="UP001159405">
    <property type="component" value="Unassembled WGS sequence"/>
</dbReference>
<dbReference type="InterPro" id="IPR050958">
    <property type="entry name" value="Cell_Adh-Cytoskel_Orgn"/>
</dbReference>
<dbReference type="PANTHER" id="PTHR45080">
    <property type="entry name" value="CONTACTIN 5"/>
    <property type="match status" value="1"/>
</dbReference>
<dbReference type="SMART" id="SM00406">
    <property type="entry name" value="IGv"/>
    <property type="match status" value="2"/>
</dbReference>
<proteinExistence type="predicted"/>
<keyword evidence="2" id="KW-0812">Transmembrane</keyword>
<dbReference type="InterPro" id="IPR003598">
    <property type="entry name" value="Ig_sub2"/>
</dbReference>